<dbReference type="AlphaFoldDB" id="A0A942WVB2"/>
<evidence type="ECO:0000313" key="1">
    <source>
        <dbReference type="EMBL" id="MBS4893850.1"/>
    </source>
</evidence>
<reference evidence="1" key="1">
    <citation type="submission" date="2021-02" db="EMBL/GenBank/DDBJ databases">
        <title>Infant gut strain persistence is associated with maternal origin, phylogeny, and functional potential including surface adhesion and iron acquisition.</title>
        <authorList>
            <person name="Lou Y.C."/>
        </authorList>
    </citation>
    <scope>NUCLEOTIDE SEQUENCE</scope>
    <source>
        <strain evidence="1">L3_108_031G1_dasL3_108_031G1_concoct_20</strain>
    </source>
</reference>
<evidence type="ECO:0000313" key="2">
    <source>
        <dbReference type="Proteomes" id="UP000778864"/>
    </source>
</evidence>
<name>A0A942WVB2_VEIPA</name>
<dbReference type="Proteomes" id="UP000778864">
    <property type="component" value="Unassembled WGS sequence"/>
</dbReference>
<organism evidence="1 2">
    <name type="scientific">Veillonella parvula</name>
    <name type="common">Staphylococcus parvulus</name>
    <dbReference type="NCBI Taxonomy" id="29466"/>
    <lineage>
        <taxon>Bacteria</taxon>
        <taxon>Bacillati</taxon>
        <taxon>Bacillota</taxon>
        <taxon>Negativicutes</taxon>
        <taxon>Veillonellales</taxon>
        <taxon>Veillonellaceae</taxon>
        <taxon>Veillonella</taxon>
    </lineage>
</organism>
<dbReference type="EMBL" id="JAGZMU010000005">
    <property type="protein sequence ID" value="MBS4893850.1"/>
    <property type="molecule type" value="Genomic_DNA"/>
</dbReference>
<dbReference type="RefSeq" id="WP_278468215.1">
    <property type="nucleotide sequence ID" value="NZ_JAGZMU010000005.1"/>
</dbReference>
<sequence length="70" mass="8367">MGNWNDKPFEENSRYQKVRKEIDKLLDELAKTEVKKDTTMTREKLVSMIFMLSSTEENFKHKVGDDNDQR</sequence>
<gene>
    <name evidence="1" type="ORF">KHZ90_08745</name>
</gene>
<proteinExistence type="predicted"/>
<comment type="caution">
    <text evidence="1">The sequence shown here is derived from an EMBL/GenBank/DDBJ whole genome shotgun (WGS) entry which is preliminary data.</text>
</comment>
<protein>
    <submittedName>
        <fullName evidence="1">Uncharacterized protein</fullName>
    </submittedName>
</protein>
<accession>A0A942WVB2</accession>